<gene>
    <name evidence="1" type="ORF">BDN72DRAFT_778483</name>
</gene>
<protein>
    <submittedName>
        <fullName evidence="1">Uncharacterized protein</fullName>
    </submittedName>
</protein>
<evidence type="ECO:0000313" key="1">
    <source>
        <dbReference type="EMBL" id="TFK61219.1"/>
    </source>
</evidence>
<dbReference type="EMBL" id="ML208682">
    <property type="protein sequence ID" value="TFK61219.1"/>
    <property type="molecule type" value="Genomic_DNA"/>
</dbReference>
<dbReference type="Proteomes" id="UP000308600">
    <property type="component" value="Unassembled WGS sequence"/>
</dbReference>
<proteinExistence type="predicted"/>
<reference evidence="1 2" key="1">
    <citation type="journal article" date="2019" name="Nat. Ecol. Evol.">
        <title>Megaphylogeny resolves global patterns of mushroom evolution.</title>
        <authorList>
            <person name="Varga T."/>
            <person name="Krizsan K."/>
            <person name="Foldi C."/>
            <person name="Dima B."/>
            <person name="Sanchez-Garcia M."/>
            <person name="Sanchez-Ramirez S."/>
            <person name="Szollosi G.J."/>
            <person name="Szarkandi J.G."/>
            <person name="Papp V."/>
            <person name="Albert L."/>
            <person name="Andreopoulos W."/>
            <person name="Angelini C."/>
            <person name="Antonin V."/>
            <person name="Barry K.W."/>
            <person name="Bougher N.L."/>
            <person name="Buchanan P."/>
            <person name="Buyck B."/>
            <person name="Bense V."/>
            <person name="Catcheside P."/>
            <person name="Chovatia M."/>
            <person name="Cooper J."/>
            <person name="Damon W."/>
            <person name="Desjardin D."/>
            <person name="Finy P."/>
            <person name="Geml J."/>
            <person name="Haridas S."/>
            <person name="Hughes K."/>
            <person name="Justo A."/>
            <person name="Karasinski D."/>
            <person name="Kautmanova I."/>
            <person name="Kiss B."/>
            <person name="Kocsube S."/>
            <person name="Kotiranta H."/>
            <person name="LaButti K.M."/>
            <person name="Lechner B.E."/>
            <person name="Liimatainen K."/>
            <person name="Lipzen A."/>
            <person name="Lukacs Z."/>
            <person name="Mihaltcheva S."/>
            <person name="Morgado L.N."/>
            <person name="Niskanen T."/>
            <person name="Noordeloos M.E."/>
            <person name="Ohm R.A."/>
            <person name="Ortiz-Santana B."/>
            <person name="Ovrebo C."/>
            <person name="Racz N."/>
            <person name="Riley R."/>
            <person name="Savchenko A."/>
            <person name="Shiryaev A."/>
            <person name="Soop K."/>
            <person name="Spirin V."/>
            <person name="Szebenyi C."/>
            <person name="Tomsovsky M."/>
            <person name="Tulloss R.E."/>
            <person name="Uehling J."/>
            <person name="Grigoriev I.V."/>
            <person name="Vagvolgyi C."/>
            <person name="Papp T."/>
            <person name="Martin F.M."/>
            <person name="Miettinen O."/>
            <person name="Hibbett D.S."/>
            <person name="Nagy L.G."/>
        </authorList>
    </citation>
    <scope>NUCLEOTIDE SEQUENCE [LARGE SCALE GENOMIC DNA]</scope>
    <source>
        <strain evidence="1 2">NL-1719</strain>
    </source>
</reference>
<name>A0ACD3A7D6_9AGAR</name>
<sequence>MRVPELRTQAGEWWEKKEREGDWIRGDEEVRRLARGVGLAYENKEEGGLRTSARQAVGTLKMAYVPSQYW</sequence>
<organism evidence="1 2">
    <name type="scientific">Pluteus cervinus</name>
    <dbReference type="NCBI Taxonomy" id="181527"/>
    <lineage>
        <taxon>Eukaryota</taxon>
        <taxon>Fungi</taxon>
        <taxon>Dikarya</taxon>
        <taxon>Basidiomycota</taxon>
        <taxon>Agaricomycotina</taxon>
        <taxon>Agaricomycetes</taxon>
        <taxon>Agaricomycetidae</taxon>
        <taxon>Agaricales</taxon>
        <taxon>Pluteineae</taxon>
        <taxon>Pluteaceae</taxon>
        <taxon>Pluteus</taxon>
    </lineage>
</organism>
<accession>A0ACD3A7D6</accession>
<keyword evidence="2" id="KW-1185">Reference proteome</keyword>
<evidence type="ECO:0000313" key="2">
    <source>
        <dbReference type="Proteomes" id="UP000308600"/>
    </source>
</evidence>